<dbReference type="OrthoDB" id="9768066at2"/>
<proteinExistence type="predicted"/>
<feature type="region of interest" description="Disordered" evidence="1">
    <location>
        <begin position="114"/>
        <end position="155"/>
    </location>
</feature>
<evidence type="ECO:0000313" key="2">
    <source>
        <dbReference type="EMBL" id="PZD72708.1"/>
    </source>
</evidence>
<name>A0A2W1JGN5_9CYAN</name>
<protein>
    <submittedName>
        <fullName evidence="2">Uncharacterized protein</fullName>
    </submittedName>
</protein>
<evidence type="ECO:0000256" key="1">
    <source>
        <dbReference type="SAM" id="MobiDB-lite"/>
    </source>
</evidence>
<dbReference type="AlphaFoldDB" id="A0A2W1JGN5"/>
<dbReference type="InterPro" id="IPR043737">
    <property type="entry name" value="DUF5682"/>
</dbReference>
<dbReference type="Proteomes" id="UP000248857">
    <property type="component" value="Unassembled WGS sequence"/>
</dbReference>
<reference evidence="2 3" key="1">
    <citation type="journal article" date="2018" name="Sci. Rep.">
        <title>A novel species of the marine cyanobacterium Acaryochloris with a unique pigment content and lifestyle.</title>
        <authorList>
            <person name="Partensky F."/>
            <person name="Six C."/>
            <person name="Ratin M."/>
            <person name="Garczarek L."/>
            <person name="Vaulot D."/>
            <person name="Probert I."/>
            <person name="Calteau A."/>
            <person name="Gourvil P."/>
            <person name="Marie D."/>
            <person name="Grebert T."/>
            <person name="Bouchier C."/>
            <person name="Le Panse S."/>
            <person name="Gachenot M."/>
            <person name="Rodriguez F."/>
            <person name="Garrido J.L."/>
        </authorList>
    </citation>
    <scope>NUCLEOTIDE SEQUENCE [LARGE SCALE GENOMIC DNA]</scope>
    <source>
        <strain evidence="2 3">RCC1774</strain>
    </source>
</reference>
<dbReference type="Pfam" id="PF18934">
    <property type="entry name" value="DUF5682"/>
    <property type="match status" value="1"/>
</dbReference>
<dbReference type="EMBL" id="PQWO01000008">
    <property type="protein sequence ID" value="PZD72708.1"/>
    <property type="molecule type" value="Genomic_DNA"/>
</dbReference>
<keyword evidence="3" id="KW-1185">Reference proteome</keyword>
<organism evidence="2 3">
    <name type="scientific">Acaryochloris thomasi RCC1774</name>
    <dbReference type="NCBI Taxonomy" id="1764569"/>
    <lineage>
        <taxon>Bacteria</taxon>
        <taxon>Bacillati</taxon>
        <taxon>Cyanobacteriota</taxon>
        <taxon>Cyanophyceae</taxon>
        <taxon>Acaryochloridales</taxon>
        <taxon>Acaryochloridaceae</taxon>
        <taxon>Acaryochloris</taxon>
        <taxon>Acaryochloris thomasi</taxon>
    </lineage>
</organism>
<sequence>MAPALHVLGIRHHGPGSARSLRKTLKELQPDILLVEGPPDAEDVLKALGHPDLKPPVALLIYAPEQPQSAVYYPFSVFSPELQAIQYGLKQQIPVRMMDLPQTHQLGLQQLEKEKAERLAQESPEATETLMPEETPIAIASPTDPSTSEPKDLNAAGVEPQSFDLENLESERSDPEPHEADHPVEQIALEVLRIRRDPLTWLAQAAGYSDSERWWEQLVEQRQSHGDIFAAILEAMQALREEYEQVFPLKPEHPHDHREALREAFMRRTIRKAKKEGFQKIAVVCGAWHGPALVDAKHSVKDDNALLKGLPKCKVKSTWIPWTYERLTWRSGYGAGIESPGWYHHLWSHPTNPAVHWLTRVARLLRQQDIDASSASVIEAVRLSETLAAMRDRPTPDLDDLNEATQTVLCFGDDLPMKLIHERLIVSDRIGQVPEDTPLVPLQLDLQRLRKTLRLKLDVVAKELELDLRKENDLLRSQLFHRLNLLGIHWGKTTYSRSKGTFKEAWSICWEPEYELSLIEAGQWGNTIEAAAIAYACHQSETAPNLPALTALLDQVLLADLPAAIASLMTRLQAEAAVASDIAHLMSALPPLANILRYRDVRQTDTEGVAQVVEGLIVRICIGLPGACASLDDDAATAMEEQINKTHSAVKLLQNEDYLKDWQGALLQLADQQQLHGLLSGRCCRLLLDDGCLDSEEAARRLHLALSTANEPAQAANWIAGFLQGSGLLLIHDETILPVLDQWVTDLSKDAYTGLLPLLRRTFSEFSPAERRQMGERVKRGKSQTAMTNASQNLDLDRAQGALPLIAQILGLQP</sequence>
<dbReference type="PANTHER" id="PTHR30634">
    <property type="entry name" value="OUTER MEMBRANE LOLAB LIPOPROTEIN INSERTION APPARATUS"/>
    <property type="match status" value="1"/>
</dbReference>
<dbReference type="InterPro" id="IPR050458">
    <property type="entry name" value="LolB"/>
</dbReference>
<dbReference type="RefSeq" id="WP_110986636.1">
    <property type="nucleotide sequence ID" value="NZ_CAWNWM010000008.1"/>
</dbReference>
<comment type="caution">
    <text evidence="2">The sequence shown here is derived from an EMBL/GenBank/DDBJ whole genome shotgun (WGS) entry which is preliminary data.</text>
</comment>
<evidence type="ECO:0000313" key="3">
    <source>
        <dbReference type="Proteomes" id="UP000248857"/>
    </source>
</evidence>
<gene>
    <name evidence="2" type="ORF">C1752_03180</name>
</gene>
<dbReference type="PANTHER" id="PTHR30634:SF14">
    <property type="match status" value="1"/>
</dbReference>
<accession>A0A2W1JGN5</accession>